<dbReference type="EMBL" id="JBHUDD010000058">
    <property type="protein sequence ID" value="MFD1510044.1"/>
    <property type="molecule type" value="Genomic_DNA"/>
</dbReference>
<dbReference type="InterPro" id="IPR036465">
    <property type="entry name" value="vWFA_dom_sf"/>
</dbReference>
<dbReference type="Gene3D" id="3.40.50.410">
    <property type="entry name" value="von Willebrand factor, type A domain"/>
    <property type="match status" value="1"/>
</dbReference>
<comment type="caution">
    <text evidence="1">The sequence shown here is derived from an EMBL/GenBank/DDBJ whole genome shotgun (WGS) entry which is preliminary data.</text>
</comment>
<name>A0ABW4EJ55_9RHOB</name>
<gene>
    <name evidence="1" type="ORF">ACFTOW_11595</name>
</gene>
<dbReference type="Proteomes" id="UP001597186">
    <property type="component" value="Unassembled WGS sequence"/>
</dbReference>
<organism evidence="1 2">
    <name type="scientific">Lacimonas salitolerans</name>
    <dbReference type="NCBI Taxonomy" id="1323750"/>
    <lineage>
        <taxon>Bacteria</taxon>
        <taxon>Pseudomonadati</taxon>
        <taxon>Pseudomonadota</taxon>
        <taxon>Alphaproteobacteria</taxon>
        <taxon>Rhodobacterales</taxon>
        <taxon>Paracoccaceae</taxon>
        <taxon>Lacimonas</taxon>
    </lineage>
</organism>
<evidence type="ECO:0008006" key="3">
    <source>
        <dbReference type="Google" id="ProtNLM"/>
    </source>
</evidence>
<keyword evidence="2" id="KW-1185">Reference proteome</keyword>
<protein>
    <recommendedName>
        <fullName evidence="3">VWFA domain-containing protein</fullName>
    </recommendedName>
</protein>
<reference evidence="2" key="1">
    <citation type="journal article" date="2019" name="Int. J. Syst. Evol. Microbiol.">
        <title>The Global Catalogue of Microorganisms (GCM) 10K type strain sequencing project: providing services to taxonomists for standard genome sequencing and annotation.</title>
        <authorList>
            <consortium name="The Broad Institute Genomics Platform"/>
            <consortium name="The Broad Institute Genome Sequencing Center for Infectious Disease"/>
            <person name="Wu L."/>
            <person name="Ma J."/>
        </authorList>
    </citation>
    <scope>NUCLEOTIDE SEQUENCE [LARGE SCALE GENOMIC DNA]</scope>
    <source>
        <strain evidence="2">CGMCC 1.12477</strain>
    </source>
</reference>
<proteinExistence type="predicted"/>
<evidence type="ECO:0000313" key="1">
    <source>
        <dbReference type="EMBL" id="MFD1510044.1"/>
    </source>
</evidence>
<dbReference type="RefSeq" id="WP_379915812.1">
    <property type="nucleotide sequence ID" value="NZ_JBHUDD010000058.1"/>
</dbReference>
<sequence>MIGGFAAERDADKPIGVVTYGHARRGDCGDIETVLPVGQHAAGDLEATIRALNPSGKTPLTDAMAQARDLLPRTAESADIILITDGLENCGGDPCALAAEFAAEGIDLRAHVVGFAMEAEAVETLSCVPEQTGGQLFTTQSGAELAAALTEVAQPAPVAQDVTLKAVDARNGEILPSATWEVGAESGETVFTGRDRGRVALDLRPGDYVADVGAPGFVGEARFTVPDGHASSIEITMEKTKATLYLRAEDATTGETLQGVEWLALNVETETAVETVNEDGGYVRLLLPPGAYRIEGSVGDMTGATSLSATLDEDPRIDVALAAPAVDVDLTAPSEVTAGAPFEITVDGADSDTDYLLIARAGSPEEASRYQRMDNRVGGDGTREYTAPSEPGNYDLRYYLSRDHTIAARRALTVVPAATRMEAPGEVGPEAEFEVSIDGGISGYVVIVEDDRPQDDIVSRYDRMKNSVDGDERAITRTAPETPGSYLLRYHAGDDQRLLVEKPLVVAE</sequence>
<accession>A0ABW4EJ55</accession>
<dbReference type="SUPFAM" id="SSF53300">
    <property type="entry name" value="vWA-like"/>
    <property type="match status" value="1"/>
</dbReference>
<evidence type="ECO:0000313" key="2">
    <source>
        <dbReference type="Proteomes" id="UP001597186"/>
    </source>
</evidence>